<evidence type="ECO:0000313" key="1">
    <source>
        <dbReference type="EMBL" id="TRZ11031.1"/>
    </source>
</evidence>
<comment type="caution">
    <text evidence="1">The sequence shown here is derived from an EMBL/GenBank/DDBJ whole genome shotgun (WGS) entry which is preliminary data.</text>
</comment>
<protein>
    <submittedName>
        <fullName evidence="1">Uncharacterized protein</fullName>
    </submittedName>
</protein>
<reference evidence="1" key="1">
    <citation type="submission" date="2019-04" db="EMBL/GenBank/DDBJ databases">
        <title>Genome assembly of Zosterops borbonicus 15179.</title>
        <authorList>
            <person name="Leroy T."/>
            <person name="Anselmetti Y."/>
            <person name="Tilak M.-K."/>
            <person name="Nabholz B."/>
        </authorList>
    </citation>
    <scope>NUCLEOTIDE SEQUENCE</scope>
    <source>
        <strain evidence="1">HGM_15179</strain>
        <tissue evidence="1">Muscle</tissue>
    </source>
</reference>
<proteinExistence type="predicted"/>
<dbReference type="Proteomes" id="UP000796761">
    <property type="component" value="Unassembled WGS sequence"/>
</dbReference>
<dbReference type="PANTHER" id="PTHR10424">
    <property type="entry name" value="VIRAL ENVELOPE PROTEIN"/>
    <property type="match status" value="1"/>
</dbReference>
<dbReference type="AlphaFoldDB" id="A0A8K1G3D6"/>
<keyword evidence="2" id="KW-1185">Reference proteome</keyword>
<feature type="non-terminal residue" evidence="1">
    <location>
        <position position="191"/>
    </location>
</feature>
<sequence>MKAFVYQNRLALDYLLAEEEGVCGRFNKSECCIEIDDYGETIKGLAQEIKRWPMCRSRNGIQSSKLHGIIFLPCLIPCFIRLIHSVVQGMQIATLPMDPEAAKGGTVSKIMKLEEEKVKPKDKAAVLNMSFGCNVIQWDLDMNLLLNIMISVQAVGLAECWLFNLSNTTKIIDWLVLSHGIPVTDKGEIVV</sequence>
<dbReference type="InterPro" id="IPR018154">
    <property type="entry name" value="TLV/ENV_coat_polyprotein"/>
</dbReference>
<dbReference type="Gene3D" id="1.10.287.210">
    <property type="match status" value="1"/>
</dbReference>
<gene>
    <name evidence="1" type="ORF">HGM15179_016074</name>
</gene>
<dbReference type="PANTHER" id="PTHR10424:SF68">
    <property type="entry name" value="ENDOGENOUS RETROVIRUS GROUP 3 MEMBER 1 ENV POLYPROTEIN"/>
    <property type="match status" value="1"/>
</dbReference>
<accession>A0A8K1G3D6</accession>
<dbReference type="EMBL" id="SWJQ01000769">
    <property type="protein sequence ID" value="TRZ11031.1"/>
    <property type="molecule type" value="Genomic_DNA"/>
</dbReference>
<dbReference type="SUPFAM" id="SSF58069">
    <property type="entry name" value="Virus ectodomain"/>
    <property type="match status" value="1"/>
</dbReference>
<organism evidence="1 2">
    <name type="scientific">Zosterops borbonicus</name>
    <dbReference type="NCBI Taxonomy" id="364589"/>
    <lineage>
        <taxon>Eukaryota</taxon>
        <taxon>Metazoa</taxon>
        <taxon>Chordata</taxon>
        <taxon>Craniata</taxon>
        <taxon>Vertebrata</taxon>
        <taxon>Euteleostomi</taxon>
        <taxon>Archelosauria</taxon>
        <taxon>Archosauria</taxon>
        <taxon>Dinosauria</taxon>
        <taxon>Saurischia</taxon>
        <taxon>Theropoda</taxon>
        <taxon>Coelurosauria</taxon>
        <taxon>Aves</taxon>
        <taxon>Neognathae</taxon>
        <taxon>Neoaves</taxon>
        <taxon>Telluraves</taxon>
        <taxon>Australaves</taxon>
        <taxon>Passeriformes</taxon>
        <taxon>Sylvioidea</taxon>
        <taxon>Zosteropidae</taxon>
        <taxon>Zosterops</taxon>
    </lineage>
</organism>
<dbReference type="OrthoDB" id="9950230at2759"/>
<evidence type="ECO:0000313" key="2">
    <source>
        <dbReference type="Proteomes" id="UP000796761"/>
    </source>
</evidence>
<name>A0A8K1G3D6_9PASS</name>